<accession>A0A3B0RHU2</accession>
<dbReference type="AlphaFoldDB" id="A0A3B0RHU2"/>
<dbReference type="FunFam" id="3.30.70.270:FF:000001">
    <property type="entry name" value="Diguanylate cyclase domain protein"/>
    <property type="match status" value="1"/>
</dbReference>
<dbReference type="CDD" id="cd01949">
    <property type="entry name" value="GGDEF"/>
    <property type="match status" value="1"/>
</dbReference>
<dbReference type="EMBL" id="UOEA01000033">
    <property type="protein sequence ID" value="VAV82945.1"/>
    <property type="molecule type" value="Genomic_DNA"/>
</dbReference>
<evidence type="ECO:0000259" key="2">
    <source>
        <dbReference type="PROSITE" id="PS50887"/>
    </source>
</evidence>
<reference evidence="3" key="1">
    <citation type="submission" date="2018-06" db="EMBL/GenBank/DDBJ databases">
        <authorList>
            <person name="Zhirakovskaya E."/>
        </authorList>
    </citation>
    <scope>NUCLEOTIDE SEQUENCE</scope>
</reference>
<name>A0A3B0RHU2_9ZZZZ</name>
<dbReference type="GO" id="GO:0043709">
    <property type="term" value="P:cell adhesion involved in single-species biofilm formation"/>
    <property type="evidence" value="ECO:0007669"/>
    <property type="project" value="TreeGrafter"/>
</dbReference>
<dbReference type="InterPro" id="IPR000160">
    <property type="entry name" value="GGDEF_dom"/>
</dbReference>
<evidence type="ECO:0000313" key="3">
    <source>
        <dbReference type="EMBL" id="VAV82945.1"/>
    </source>
</evidence>
<dbReference type="GO" id="GO:1902201">
    <property type="term" value="P:negative regulation of bacterial-type flagellum-dependent cell motility"/>
    <property type="evidence" value="ECO:0007669"/>
    <property type="project" value="TreeGrafter"/>
</dbReference>
<dbReference type="GO" id="GO:0005886">
    <property type="term" value="C:plasma membrane"/>
    <property type="evidence" value="ECO:0007669"/>
    <property type="project" value="TreeGrafter"/>
</dbReference>
<feature type="region of interest" description="Disordered" evidence="1">
    <location>
        <begin position="1"/>
        <end position="21"/>
    </location>
</feature>
<dbReference type="PROSITE" id="PS50887">
    <property type="entry name" value="GGDEF"/>
    <property type="match status" value="1"/>
</dbReference>
<dbReference type="SMART" id="SM00065">
    <property type="entry name" value="GAF"/>
    <property type="match status" value="1"/>
</dbReference>
<sequence>MIKSNEKNTEGRTGKDKTQGICASEHAQRIDQLKTFSHIGKALTSSLDLREILKVVMAQISELLEPKNWSLLLIDRETGELTFEIAIGEGSEKRRNLRLNPGEGIAGWVVKEGAPLLIPDVSIDPRFTDKVDKISDFRTKSVVCVPLMARGKTLGAIELINNNIDSSFSTDDLLLLKTLADYTAIAIENSRLFDKVQELTITDDLTGLFNSRYLQQFLENEVERARRYNYKLSMIFMDLDFFKDVNDKHGHMCGSRLLAEVAVVLKKMVRSSDIICRYGGDEFVILLPAAPKDKAYIVAEKIRWAIKAEKFLKEEGINASLTVSIGLTTFPDDAKDKIELLQLADKAMYSVKNSSRDGVAQS</sequence>
<dbReference type="SUPFAM" id="SSF55781">
    <property type="entry name" value="GAF domain-like"/>
    <property type="match status" value="1"/>
</dbReference>
<dbReference type="InterPro" id="IPR043128">
    <property type="entry name" value="Rev_trsase/Diguanyl_cyclase"/>
</dbReference>
<dbReference type="GO" id="GO:0052621">
    <property type="term" value="F:diguanylate cyclase activity"/>
    <property type="evidence" value="ECO:0007669"/>
    <property type="project" value="TreeGrafter"/>
</dbReference>
<dbReference type="PANTHER" id="PTHR45138:SF6">
    <property type="entry name" value="DIGUANYLATE CYCLASE DGCN"/>
    <property type="match status" value="1"/>
</dbReference>
<proteinExistence type="predicted"/>
<dbReference type="InterPro" id="IPR029016">
    <property type="entry name" value="GAF-like_dom_sf"/>
</dbReference>
<dbReference type="Gene3D" id="3.30.70.270">
    <property type="match status" value="1"/>
</dbReference>
<evidence type="ECO:0000256" key="1">
    <source>
        <dbReference type="SAM" id="MobiDB-lite"/>
    </source>
</evidence>
<dbReference type="InterPro" id="IPR050469">
    <property type="entry name" value="Diguanylate_Cyclase"/>
</dbReference>
<dbReference type="Pfam" id="PF00990">
    <property type="entry name" value="GGDEF"/>
    <property type="match status" value="1"/>
</dbReference>
<dbReference type="NCBIfam" id="TIGR00254">
    <property type="entry name" value="GGDEF"/>
    <property type="match status" value="1"/>
</dbReference>
<gene>
    <name evidence="3" type="ORF">MNBD_DELTA01-2001</name>
</gene>
<dbReference type="SUPFAM" id="SSF55073">
    <property type="entry name" value="Nucleotide cyclase"/>
    <property type="match status" value="1"/>
</dbReference>
<dbReference type="InterPro" id="IPR029787">
    <property type="entry name" value="Nucleotide_cyclase"/>
</dbReference>
<dbReference type="PANTHER" id="PTHR45138">
    <property type="entry name" value="REGULATORY COMPONENTS OF SENSORY TRANSDUCTION SYSTEM"/>
    <property type="match status" value="1"/>
</dbReference>
<dbReference type="InterPro" id="IPR003018">
    <property type="entry name" value="GAF"/>
</dbReference>
<feature type="domain" description="GGDEF" evidence="2">
    <location>
        <begin position="230"/>
        <end position="362"/>
    </location>
</feature>
<protein>
    <submittedName>
        <fullName evidence="3">Response regulator protein</fullName>
    </submittedName>
</protein>
<organism evidence="3">
    <name type="scientific">hydrothermal vent metagenome</name>
    <dbReference type="NCBI Taxonomy" id="652676"/>
    <lineage>
        <taxon>unclassified sequences</taxon>
        <taxon>metagenomes</taxon>
        <taxon>ecological metagenomes</taxon>
    </lineage>
</organism>
<feature type="compositionally biased region" description="Basic and acidic residues" evidence="1">
    <location>
        <begin position="1"/>
        <end position="18"/>
    </location>
</feature>
<dbReference type="Pfam" id="PF01590">
    <property type="entry name" value="GAF"/>
    <property type="match status" value="1"/>
</dbReference>
<dbReference type="SMART" id="SM00267">
    <property type="entry name" value="GGDEF"/>
    <property type="match status" value="1"/>
</dbReference>
<dbReference type="Gene3D" id="3.30.450.40">
    <property type="match status" value="1"/>
</dbReference>